<dbReference type="EMBL" id="JAWXYG010000006">
    <property type="protein sequence ID" value="KAK4269614.1"/>
    <property type="molecule type" value="Genomic_DNA"/>
</dbReference>
<feature type="domain" description="START" evidence="2">
    <location>
        <begin position="97"/>
        <end position="284"/>
    </location>
</feature>
<dbReference type="PROSITE" id="PS50848">
    <property type="entry name" value="START"/>
    <property type="match status" value="1"/>
</dbReference>
<evidence type="ECO:0000313" key="4">
    <source>
        <dbReference type="Proteomes" id="UP001293593"/>
    </source>
</evidence>
<organism evidence="3 4">
    <name type="scientific">Acacia crassicarpa</name>
    <name type="common">northern wattle</name>
    <dbReference type="NCBI Taxonomy" id="499986"/>
    <lineage>
        <taxon>Eukaryota</taxon>
        <taxon>Viridiplantae</taxon>
        <taxon>Streptophyta</taxon>
        <taxon>Embryophyta</taxon>
        <taxon>Tracheophyta</taxon>
        <taxon>Spermatophyta</taxon>
        <taxon>Magnoliopsida</taxon>
        <taxon>eudicotyledons</taxon>
        <taxon>Gunneridae</taxon>
        <taxon>Pentapetalae</taxon>
        <taxon>rosids</taxon>
        <taxon>fabids</taxon>
        <taxon>Fabales</taxon>
        <taxon>Fabaceae</taxon>
        <taxon>Caesalpinioideae</taxon>
        <taxon>mimosoid clade</taxon>
        <taxon>Acacieae</taxon>
        <taxon>Acacia</taxon>
    </lineage>
</organism>
<keyword evidence="1" id="KW-0812">Transmembrane</keyword>
<protein>
    <recommendedName>
        <fullName evidence="2">START domain-containing protein</fullName>
    </recommendedName>
</protein>
<dbReference type="PANTHER" id="PTHR19308:SF13">
    <property type="entry name" value="OS02G0468400 PROTEIN"/>
    <property type="match status" value="1"/>
</dbReference>
<evidence type="ECO:0000259" key="2">
    <source>
        <dbReference type="PROSITE" id="PS50848"/>
    </source>
</evidence>
<dbReference type="Proteomes" id="UP001293593">
    <property type="component" value="Unassembled WGS sequence"/>
</dbReference>
<evidence type="ECO:0000313" key="3">
    <source>
        <dbReference type="EMBL" id="KAK4269614.1"/>
    </source>
</evidence>
<dbReference type="InterPro" id="IPR023393">
    <property type="entry name" value="START-like_dom_sf"/>
</dbReference>
<accession>A0AAE1KAB4</accession>
<dbReference type="GO" id="GO:0008289">
    <property type="term" value="F:lipid binding"/>
    <property type="evidence" value="ECO:0007669"/>
    <property type="project" value="InterPro"/>
</dbReference>
<keyword evidence="4" id="KW-1185">Reference proteome</keyword>
<keyword evidence="1" id="KW-1133">Transmembrane helix</keyword>
<dbReference type="InterPro" id="IPR051213">
    <property type="entry name" value="START_lipid_transfer"/>
</dbReference>
<dbReference type="CDD" id="cd08870">
    <property type="entry name" value="START_STARD2_7-like"/>
    <property type="match status" value="1"/>
</dbReference>
<evidence type="ECO:0000256" key="1">
    <source>
        <dbReference type="SAM" id="Phobius"/>
    </source>
</evidence>
<name>A0AAE1KAB4_9FABA</name>
<dbReference type="InterPro" id="IPR002913">
    <property type="entry name" value="START_lipid-bd_dom"/>
</dbReference>
<feature type="transmembrane region" description="Helical" evidence="1">
    <location>
        <begin position="28"/>
        <end position="46"/>
    </location>
</feature>
<comment type="caution">
    <text evidence="3">The sequence shown here is derived from an EMBL/GenBank/DDBJ whole genome shotgun (WGS) entry which is preliminary data.</text>
</comment>
<reference evidence="3" key="1">
    <citation type="submission" date="2023-10" db="EMBL/GenBank/DDBJ databases">
        <title>Chromosome-level genome of the transformable northern wattle, Acacia crassicarpa.</title>
        <authorList>
            <person name="Massaro I."/>
            <person name="Sinha N.R."/>
            <person name="Poethig S."/>
            <person name="Leichty A.R."/>
        </authorList>
    </citation>
    <scope>NUCLEOTIDE SEQUENCE</scope>
    <source>
        <strain evidence="3">Acra3RX</strain>
        <tissue evidence="3">Leaf</tissue>
    </source>
</reference>
<dbReference type="Gene3D" id="3.30.530.20">
    <property type="match status" value="1"/>
</dbReference>
<dbReference type="SUPFAM" id="SSF55961">
    <property type="entry name" value="Bet v1-like"/>
    <property type="match status" value="1"/>
</dbReference>
<dbReference type="AlphaFoldDB" id="A0AAE1KAB4"/>
<dbReference type="GO" id="GO:0005737">
    <property type="term" value="C:cytoplasm"/>
    <property type="evidence" value="ECO:0007669"/>
    <property type="project" value="UniProtKB-ARBA"/>
</dbReference>
<dbReference type="Pfam" id="PF01852">
    <property type="entry name" value="START"/>
    <property type="match status" value="1"/>
</dbReference>
<sequence length="386" mass="44427">MIVVKIMATMVKSVLEATSEEFSRENLYGGWATLVVLFILLMFWQFRRFFLAYSSPSKSVLVSDSFQRLNSKFRISEFVTDEDLKFLMENLDEKFHESDKWETVADKSNKSLSYYAKCCKPKDGPLKYLSMTMFNEVSSEVLRDFYLDNDYRKQWDKTVVEHEQLQVDKSSGVEVGRTIKKFPLLSPREYVLAWKLWEGRDKTFYCFIKECQHPLAPYHRKYVRVKFFRSGWRIRKVPGGSACEITMFHQEDAGLNTELAKLAFNRGIWSYVCKMDNALRRYSSRSSSVTTSANLMQKVPTRLDTISSNGAHPTILHEHVTNESPKKTLFKRPSRKFLANSLLLVGGVICLSRGHSSLGAKVALAYVLTKLGKNGATSNPNEQKSR</sequence>
<keyword evidence="1" id="KW-0472">Membrane</keyword>
<dbReference type="FunFam" id="3.30.530.20:FF:000027">
    <property type="entry name" value="StAR-related lipid transfer protein 7, mitochondrial"/>
    <property type="match status" value="1"/>
</dbReference>
<gene>
    <name evidence="3" type="ORF">QN277_022747</name>
</gene>
<proteinExistence type="predicted"/>
<dbReference type="PANTHER" id="PTHR19308">
    <property type="entry name" value="PHOSPHATIDYLCHOLINE TRANSFER PROTEIN"/>
    <property type="match status" value="1"/>
</dbReference>